<evidence type="ECO:0000313" key="3">
    <source>
        <dbReference type="WBParaSite" id="PDA_v2.g17311.t1"/>
    </source>
</evidence>
<dbReference type="Proteomes" id="UP000887578">
    <property type="component" value="Unplaced"/>
</dbReference>
<feature type="compositionally biased region" description="Basic and acidic residues" evidence="1">
    <location>
        <begin position="466"/>
        <end position="499"/>
    </location>
</feature>
<dbReference type="AlphaFoldDB" id="A0A914PR56"/>
<sequence>MSEVYDQRRTQLDTHEDVTIQTIESIKPETKPEEKSYIQQISEKEEIYTVPQSISETFNQTYTEDQLQKDNASHVNHPNLKTKPQQVSTESDEVASNEESKISESSVKRHIKDHLTAENTPETEIIETEQAKVQNQEKNKQGDYMEKEHSSSDYPRTKYEGEASEIQKGDEIAEEPLQQRPADIPYPEEKDEGPGLATKIAGAVAGVTVGGAILAYNKVKDAIGGNDEESEYPSEHQTPEAHYFEKHEQIMQEREAPPSYDEATKVQTFEDEHADPYLIQAKHEGGFEQSDENLTKEGYASPEAEEVGGNDEESEYPSDYSHEQQIQPSGETETHYYEEHQQVRHEEEASPSYNYATRLETHEDENDDPYLIHADYGDFSTEASNEDIADKRQAVEDGDALERTSSPFFSKQSKSEQLQNVSTTVENNYLNEKDVVPDRPQTPMETGMHEVVEEAEVSSLSSQRDQQSKDIKENEKSDHVFAENIFTERNEPSEHADPYLLHTKSENKIEEYDSKQLASEYPETSYAEEADKLQKGDEIAEEPLQQRPADIPYSEEKDEGPGLATKIAGAVAGVTVGGAILAYNK</sequence>
<feature type="region of interest" description="Disordered" evidence="1">
    <location>
        <begin position="59"/>
        <end position="194"/>
    </location>
</feature>
<feature type="compositionally biased region" description="Basic and acidic residues" evidence="1">
    <location>
        <begin position="529"/>
        <end position="538"/>
    </location>
</feature>
<organism evidence="2 3">
    <name type="scientific">Panagrolaimus davidi</name>
    <dbReference type="NCBI Taxonomy" id="227884"/>
    <lineage>
        <taxon>Eukaryota</taxon>
        <taxon>Metazoa</taxon>
        <taxon>Ecdysozoa</taxon>
        <taxon>Nematoda</taxon>
        <taxon>Chromadorea</taxon>
        <taxon>Rhabditida</taxon>
        <taxon>Tylenchina</taxon>
        <taxon>Panagrolaimomorpha</taxon>
        <taxon>Panagrolaimoidea</taxon>
        <taxon>Panagrolaimidae</taxon>
        <taxon>Panagrolaimus</taxon>
    </lineage>
</organism>
<accession>A0A914PR56</accession>
<feature type="compositionally biased region" description="Acidic residues" evidence="1">
    <location>
        <begin position="303"/>
        <end position="316"/>
    </location>
</feature>
<name>A0A914PR56_9BILA</name>
<feature type="region of interest" description="Disordered" evidence="1">
    <location>
        <begin position="453"/>
        <end position="499"/>
    </location>
</feature>
<feature type="region of interest" description="Disordered" evidence="1">
    <location>
        <begin position="516"/>
        <end position="561"/>
    </location>
</feature>
<feature type="region of interest" description="Disordered" evidence="1">
    <location>
        <begin position="250"/>
        <end position="356"/>
    </location>
</feature>
<evidence type="ECO:0000256" key="1">
    <source>
        <dbReference type="SAM" id="MobiDB-lite"/>
    </source>
</evidence>
<feature type="compositionally biased region" description="Polar residues" evidence="1">
    <location>
        <begin position="403"/>
        <end position="420"/>
    </location>
</feature>
<dbReference type="WBParaSite" id="PDA_v2.g17311.t1">
    <property type="protein sequence ID" value="PDA_v2.g17311.t1"/>
    <property type="gene ID" value="PDA_v2.g17311"/>
</dbReference>
<proteinExistence type="predicted"/>
<keyword evidence="2" id="KW-1185">Reference proteome</keyword>
<protein>
    <submittedName>
        <fullName evidence="3">Uncharacterized protein</fullName>
    </submittedName>
</protein>
<feature type="compositionally biased region" description="Basic and acidic residues" evidence="1">
    <location>
        <begin position="250"/>
        <end position="286"/>
    </location>
</feature>
<reference evidence="3" key="1">
    <citation type="submission" date="2022-11" db="UniProtKB">
        <authorList>
            <consortium name="WormBaseParasite"/>
        </authorList>
    </citation>
    <scope>IDENTIFICATION</scope>
</reference>
<feature type="compositionally biased region" description="Basic and acidic residues" evidence="1">
    <location>
        <begin position="332"/>
        <end position="348"/>
    </location>
</feature>
<evidence type="ECO:0000313" key="2">
    <source>
        <dbReference type="Proteomes" id="UP000887578"/>
    </source>
</evidence>
<feature type="region of interest" description="Disordered" evidence="1">
    <location>
        <begin position="381"/>
        <end position="420"/>
    </location>
</feature>
<feature type="compositionally biased region" description="Basic and acidic residues" evidence="1">
    <location>
        <begin position="135"/>
        <end position="171"/>
    </location>
</feature>